<evidence type="ECO:0000256" key="10">
    <source>
        <dbReference type="ARBA" id="ARBA00023004"/>
    </source>
</evidence>
<dbReference type="HOGENOM" id="CLU_012862_0_2_6"/>
<dbReference type="NCBIfam" id="TIGR01084">
    <property type="entry name" value="mutY"/>
    <property type="match status" value="1"/>
</dbReference>
<keyword evidence="10 14" id="KW-0408">Iron</keyword>
<dbReference type="InterPro" id="IPR015797">
    <property type="entry name" value="NUDIX_hydrolase-like_dom_sf"/>
</dbReference>
<dbReference type="PROSITE" id="PS01155">
    <property type="entry name" value="ENDONUCLEASE_III_2"/>
    <property type="match status" value="1"/>
</dbReference>
<evidence type="ECO:0000256" key="3">
    <source>
        <dbReference type="ARBA" id="ARBA00008343"/>
    </source>
</evidence>
<accession>C4LCM2</accession>
<dbReference type="GO" id="GO:0051539">
    <property type="term" value="F:4 iron, 4 sulfur cluster binding"/>
    <property type="evidence" value="ECO:0007669"/>
    <property type="project" value="UniProtKB-UniRule"/>
</dbReference>
<dbReference type="Pfam" id="PF00633">
    <property type="entry name" value="HHH"/>
    <property type="match status" value="1"/>
</dbReference>
<dbReference type="InterPro" id="IPR044298">
    <property type="entry name" value="MIG/MutY"/>
</dbReference>
<dbReference type="Pfam" id="PF14815">
    <property type="entry name" value="NUDIX_4"/>
    <property type="match status" value="1"/>
</dbReference>
<dbReference type="Gene3D" id="1.10.1670.10">
    <property type="entry name" value="Helix-hairpin-Helix base-excision DNA repair enzymes (C-terminal)"/>
    <property type="match status" value="1"/>
</dbReference>
<dbReference type="InterPro" id="IPR003265">
    <property type="entry name" value="HhH-GPD_domain"/>
</dbReference>
<dbReference type="Pfam" id="PF00730">
    <property type="entry name" value="HhH-GPD"/>
    <property type="match status" value="1"/>
</dbReference>
<dbReference type="GO" id="GO:0032357">
    <property type="term" value="F:oxidized purine DNA binding"/>
    <property type="evidence" value="ECO:0007669"/>
    <property type="project" value="TreeGrafter"/>
</dbReference>
<dbReference type="InterPro" id="IPR023170">
    <property type="entry name" value="HhH_base_excis_C"/>
</dbReference>
<keyword evidence="12" id="KW-0234">DNA repair</keyword>
<dbReference type="eggNOG" id="COG1194">
    <property type="taxonomic scope" value="Bacteria"/>
</dbReference>
<proteinExistence type="inferred from homology"/>
<dbReference type="SUPFAM" id="SSF48150">
    <property type="entry name" value="DNA-glycosylase"/>
    <property type="match status" value="1"/>
</dbReference>
<dbReference type="InterPro" id="IPR003651">
    <property type="entry name" value="Endonuclease3_FeS-loop_motif"/>
</dbReference>
<dbReference type="GO" id="GO:0034039">
    <property type="term" value="F:8-oxo-7,8-dihydroguanine DNA N-glycosylase activity"/>
    <property type="evidence" value="ECO:0007669"/>
    <property type="project" value="TreeGrafter"/>
</dbReference>
<dbReference type="SMART" id="SM00525">
    <property type="entry name" value="FES"/>
    <property type="match status" value="1"/>
</dbReference>
<dbReference type="PANTHER" id="PTHR42944:SF1">
    <property type="entry name" value="ADENINE DNA GLYCOSYLASE"/>
    <property type="match status" value="1"/>
</dbReference>
<comment type="cofactor">
    <cofactor evidence="14">
        <name>[4Fe-4S] cluster</name>
        <dbReference type="ChEBI" id="CHEBI:49883"/>
    </cofactor>
    <text evidence="14">Binds 1 [4Fe-4S] cluster.</text>
</comment>
<dbReference type="RefSeq" id="WP_012729185.1">
    <property type="nucleotide sequence ID" value="NC_012691.1"/>
</dbReference>
<protein>
    <recommendedName>
        <fullName evidence="5 14">Adenine DNA glycosylase</fullName>
        <ecNumber evidence="4 14">3.2.2.31</ecNumber>
    </recommendedName>
</protein>
<evidence type="ECO:0000256" key="14">
    <source>
        <dbReference type="RuleBase" id="RU365096"/>
    </source>
</evidence>
<dbReference type="GO" id="GO:0046872">
    <property type="term" value="F:metal ion binding"/>
    <property type="evidence" value="ECO:0007669"/>
    <property type="project" value="UniProtKB-UniRule"/>
</dbReference>
<evidence type="ECO:0000256" key="13">
    <source>
        <dbReference type="ARBA" id="ARBA00023295"/>
    </source>
</evidence>
<dbReference type="Gene3D" id="1.10.340.30">
    <property type="entry name" value="Hypothetical protein, domain 2"/>
    <property type="match status" value="1"/>
</dbReference>
<evidence type="ECO:0000256" key="6">
    <source>
        <dbReference type="ARBA" id="ARBA00022485"/>
    </source>
</evidence>
<dbReference type="PANTHER" id="PTHR42944">
    <property type="entry name" value="ADENINE DNA GLYCOSYLASE"/>
    <property type="match status" value="1"/>
</dbReference>
<dbReference type="InterPro" id="IPR029119">
    <property type="entry name" value="MutY_C"/>
</dbReference>
<keyword evidence="11" id="KW-0411">Iron-sulfur</keyword>
<evidence type="ECO:0000256" key="7">
    <source>
        <dbReference type="ARBA" id="ARBA00022723"/>
    </source>
</evidence>
<dbReference type="InterPro" id="IPR011257">
    <property type="entry name" value="DNA_glycosylase"/>
</dbReference>
<evidence type="ECO:0000259" key="15">
    <source>
        <dbReference type="SMART" id="SM00478"/>
    </source>
</evidence>
<evidence type="ECO:0000256" key="1">
    <source>
        <dbReference type="ARBA" id="ARBA00000843"/>
    </source>
</evidence>
<reference evidence="17" key="1">
    <citation type="submission" date="2009-05" db="EMBL/GenBank/DDBJ databases">
        <title>Complete sequence of Tolumonas auensis DSM 9187.</title>
        <authorList>
            <consortium name="US DOE Joint Genome Institute"/>
            <person name="Lucas S."/>
            <person name="Copeland A."/>
            <person name="Lapidus A."/>
            <person name="Glavina del Rio T."/>
            <person name="Tice H."/>
            <person name="Bruce D."/>
            <person name="Goodwin L."/>
            <person name="Pitluck S."/>
            <person name="Chertkov O."/>
            <person name="Brettin T."/>
            <person name="Detter J.C."/>
            <person name="Han C."/>
            <person name="Larimer F."/>
            <person name="Land M."/>
            <person name="Hauser L."/>
            <person name="Kyrpides N."/>
            <person name="Mikhailova N."/>
            <person name="Spring S."/>
            <person name="Beller H."/>
        </authorList>
    </citation>
    <scope>NUCLEOTIDE SEQUENCE [LARGE SCALE GENOMIC DNA]</scope>
    <source>
        <strain evidence="17">DSM 9187 / TA4</strain>
    </source>
</reference>
<dbReference type="GO" id="GO:0035485">
    <property type="term" value="F:adenine/guanine mispair binding"/>
    <property type="evidence" value="ECO:0007669"/>
    <property type="project" value="TreeGrafter"/>
</dbReference>
<dbReference type="EMBL" id="CP001616">
    <property type="protein sequence ID" value="ACQ92586.1"/>
    <property type="molecule type" value="Genomic_DNA"/>
</dbReference>
<name>C4LCM2_TOLAT</name>
<evidence type="ECO:0000313" key="17">
    <source>
        <dbReference type="Proteomes" id="UP000009073"/>
    </source>
</evidence>
<dbReference type="InterPro" id="IPR005760">
    <property type="entry name" value="A/G_AdeGlyc_MutY"/>
</dbReference>
<evidence type="ECO:0000256" key="9">
    <source>
        <dbReference type="ARBA" id="ARBA00022801"/>
    </source>
</evidence>
<dbReference type="EC" id="3.2.2.31" evidence="4 14"/>
<reference evidence="16 17" key="2">
    <citation type="journal article" date="2011" name="Stand. Genomic Sci.">
        <title>Complete genome sequence of Tolumonas auensis type strain (TA 4).</title>
        <authorList>
            <person name="Chertkov O."/>
            <person name="Copeland A."/>
            <person name="Lucas S."/>
            <person name="Lapidus A."/>
            <person name="Berry K.W."/>
            <person name="Detter J.C."/>
            <person name="Del Rio T.G."/>
            <person name="Hammon N."/>
            <person name="Dalin E."/>
            <person name="Tice H."/>
            <person name="Pitluck S."/>
            <person name="Richardson P."/>
            <person name="Bruce D."/>
            <person name="Goodwin L."/>
            <person name="Han C."/>
            <person name="Tapia R."/>
            <person name="Saunders E."/>
            <person name="Schmutz J."/>
            <person name="Brettin T."/>
            <person name="Larimer F."/>
            <person name="Land M."/>
            <person name="Hauser L."/>
            <person name="Spring S."/>
            <person name="Rohde M."/>
            <person name="Kyrpides N.C."/>
            <person name="Ivanova N."/>
            <person name="Goker M."/>
            <person name="Beller H.R."/>
            <person name="Klenk H.P."/>
            <person name="Woyke T."/>
        </authorList>
    </citation>
    <scope>NUCLEOTIDE SEQUENCE [LARGE SCALE GENOMIC DNA]</scope>
    <source>
        <strain evidence="17">DSM 9187 / TA4</strain>
    </source>
</reference>
<organism evidence="16 17">
    <name type="scientific">Tolumonas auensis (strain DSM 9187 / NBRC 110442 / TA 4)</name>
    <dbReference type="NCBI Taxonomy" id="595494"/>
    <lineage>
        <taxon>Bacteria</taxon>
        <taxon>Pseudomonadati</taxon>
        <taxon>Pseudomonadota</taxon>
        <taxon>Gammaproteobacteria</taxon>
        <taxon>Aeromonadales</taxon>
        <taxon>Aeromonadaceae</taxon>
        <taxon>Tolumonas</taxon>
    </lineage>
</organism>
<keyword evidence="17" id="KW-1185">Reference proteome</keyword>
<dbReference type="Gene3D" id="3.90.79.10">
    <property type="entry name" value="Nucleoside Triphosphate Pyrophosphohydrolase"/>
    <property type="match status" value="1"/>
</dbReference>
<dbReference type="SMART" id="SM00478">
    <property type="entry name" value="ENDO3c"/>
    <property type="match status" value="1"/>
</dbReference>
<evidence type="ECO:0000313" key="16">
    <source>
        <dbReference type="EMBL" id="ACQ92586.1"/>
    </source>
</evidence>
<feature type="domain" description="HhH-GPD" evidence="15">
    <location>
        <begin position="52"/>
        <end position="203"/>
    </location>
</feature>
<dbReference type="STRING" id="595494.Tola_0958"/>
<dbReference type="KEGG" id="tau:Tola_0958"/>
<comment type="function">
    <text evidence="2">Adenine glycosylase active on G-A mispairs. MutY also corrects error-prone DNA synthesis past GO lesions which are due to the oxidatively damaged form of guanine: 7,8-dihydro-8-oxoguanine (8-oxo-dGTP).</text>
</comment>
<keyword evidence="13 14" id="KW-0326">Glycosidase</keyword>
<dbReference type="GO" id="GO:0000701">
    <property type="term" value="F:purine-specific mismatch base pair DNA N-glycosylase activity"/>
    <property type="evidence" value="ECO:0007669"/>
    <property type="project" value="UniProtKB-EC"/>
</dbReference>
<sequence>MTACKLNQQKVLSLNQATFSQRLLTWYDIAGRKTLPWQQNKTPYRVWVSEIMLQQTQVSTVIPYYERFMERFPDVIALADAPQDEVLHLWTGLGYYARARNLHKAAQVIRDKHNGSFPETFDEVADLPGIGRSTAGAILSLSLKQHHAILDGNVKRVLTRWLALEGWPGQKQIENELWDWAIKLTPAEGVEQYNQAIMDLGASLCSRTKPQCRICPMNDDCGGYLQGTPTAYPTPKPNKKKIPVRQTCLLIMQYRQSVWLQQRPAQGIWGGLFSFPEFSSVADAQHWLQRIGYADTNIRSLPEFRHTFSHFHLDITPLLVNLSQPAHSIMEQSNELWYNLNQPSSVGLSAVTLKLLTYPELQQ</sequence>
<evidence type="ECO:0000256" key="8">
    <source>
        <dbReference type="ARBA" id="ARBA00022763"/>
    </source>
</evidence>
<dbReference type="CDD" id="cd03431">
    <property type="entry name" value="NUDIX_DNA_Glycosylase_C-MutY"/>
    <property type="match status" value="1"/>
</dbReference>
<keyword evidence="9" id="KW-0378">Hydrolase</keyword>
<dbReference type="Proteomes" id="UP000009073">
    <property type="component" value="Chromosome"/>
</dbReference>
<evidence type="ECO:0000256" key="11">
    <source>
        <dbReference type="ARBA" id="ARBA00023014"/>
    </source>
</evidence>
<dbReference type="GO" id="GO:0006298">
    <property type="term" value="P:mismatch repair"/>
    <property type="evidence" value="ECO:0007669"/>
    <property type="project" value="TreeGrafter"/>
</dbReference>
<gene>
    <name evidence="16" type="ordered locus">Tola_0958</name>
</gene>
<comment type="similarity">
    <text evidence="3 14">Belongs to the Nth/MutY family.</text>
</comment>
<keyword evidence="7" id="KW-0479">Metal-binding</keyword>
<dbReference type="GO" id="GO:0006284">
    <property type="term" value="P:base-excision repair"/>
    <property type="evidence" value="ECO:0007669"/>
    <property type="project" value="UniProtKB-UniRule"/>
</dbReference>
<dbReference type="InterPro" id="IPR004036">
    <property type="entry name" value="Endonuclease-III-like_CS2"/>
</dbReference>
<dbReference type="SUPFAM" id="SSF55811">
    <property type="entry name" value="Nudix"/>
    <property type="match status" value="1"/>
</dbReference>
<evidence type="ECO:0000256" key="12">
    <source>
        <dbReference type="ARBA" id="ARBA00023204"/>
    </source>
</evidence>
<dbReference type="NCBIfam" id="NF008132">
    <property type="entry name" value="PRK10880.1"/>
    <property type="match status" value="1"/>
</dbReference>
<dbReference type="AlphaFoldDB" id="C4LCM2"/>
<keyword evidence="8 14" id="KW-0227">DNA damage</keyword>
<evidence type="ECO:0000256" key="2">
    <source>
        <dbReference type="ARBA" id="ARBA00002933"/>
    </source>
</evidence>
<evidence type="ECO:0000256" key="4">
    <source>
        <dbReference type="ARBA" id="ARBA00012045"/>
    </source>
</evidence>
<evidence type="ECO:0000256" key="5">
    <source>
        <dbReference type="ARBA" id="ARBA00022023"/>
    </source>
</evidence>
<keyword evidence="6" id="KW-0004">4Fe-4S</keyword>
<dbReference type="CDD" id="cd00056">
    <property type="entry name" value="ENDO3c"/>
    <property type="match status" value="1"/>
</dbReference>
<dbReference type="InterPro" id="IPR000445">
    <property type="entry name" value="HhH_motif"/>
</dbReference>
<comment type="catalytic activity">
    <reaction evidence="1 14">
        <text>Hydrolyzes free adenine bases from 7,8-dihydro-8-oxoguanine:adenine mismatched double-stranded DNA, leaving an apurinic site.</text>
        <dbReference type="EC" id="3.2.2.31"/>
    </reaction>
</comment>
<dbReference type="FunFam" id="1.10.340.30:FF:000002">
    <property type="entry name" value="Adenine DNA glycosylase"/>
    <property type="match status" value="1"/>
</dbReference>